<comment type="caution">
    <text evidence="1">The sequence shown here is derived from an EMBL/GenBank/DDBJ whole genome shotgun (WGS) entry which is preliminary data.</text>
</comment>
<accession>A0A1Y5I254</accession>
<evidence type="ECO:0008006" key="3">
    <source>
        <dbReference type="Google" id="ProtNLM"/>
    </source>
</evidence>
<sequence length="210" mass="23421">MIASSWLTLAPLENNLFNDCKSGLKFWESGLLGVPVISSPLADIHRFENTGLHISDNLDLWLAFIEKMKSLDSYLQASDNAKKSANAAVFGDSTADPRLASIQAQFSHIDPPEVDRNNQQLYMCATFGPRWPSIVLDPTHSLNVPAKNLAQNTRLFNKSIDDNSVKKLKESGASKTSQDGPTQKHILVRKLKKLWLAPADFFKDMRILNL</sequence>
<reference evidence="2" key="1">
    <citation type="journal article" date="2017" name="Proc. Natl. Acad. Sci. U.S.A.">
        <title>Simulation of Deepwater Horizon oil plume reveals substrate specialization within a complex community of hydrocarbon degraders.</title>
        <authorList>
            <person name="Hu P."/>
            <person name="Dubinsky E.A."/>
            <person name="Probst A.J."/>
            <person name="Wang J."/>
            <person name="Sieber C.M.K."/>
            <person name="Tom L.M."/>
            <person name="Gardinali P."/>
            <person name="Banfield J.F."/>
            <person name="Atlas R.M."/>
            <person name="Andersen G.L."/>
        </authorList>
    </citation>
    <scope>NUCLEOTIDE SEQUENCE [LARGE SCALE GENOMIC DNA]</scope>
</reference>
<gene>
    <name evidence="1" type="ORF">A9R00_02060</name>
</gene>
<proteinExistence type="predicted"/>
<dbReference type="EMBL" id="MABE01000122">
    <property type="protein sequence ID" value="OUS41225.1"/>
    <property type="molecule type" value="Genomic_DNA"/>
</dbReference>
<dbReference type="Proteomes" id="UP000227088">
    <property type="component" value="Unassembled WGS sequence"/>
</dbReference>
<evidence type="ECO:0000313" key="1">
    <source>
        <dbReference type="EMBL" id="OUS41225.1"/>
    </source>
</evidence>
<protein>
    <recommendedName>
        <fullName evidence="3">Glycosyl transferase family 1 domain-containing protein</fullName>
    </recommendedName>
</protein>
<name>A0A1Y5I254_OLEAN</name>
<evidence type="ECO:0000313" key="2">
    <source>
        <dbReference type="Proteomes" id="UP000227088"/>
    </source>
</evidence>
<dbReference type="AlphaFoldDB" id="A0A1Y5I254"/>
<organism evidence="1 2">
    <name type="scientific">Oleispira antarctica</name>
    <dbReference type="NCBI Taxonomy" id="188908"/>
    <lineage>
        <taxon>Bacteria</taxon>
        <taxon>Pseudomonadati</taxon>
        <taxon>Pseudomonadota</taxon>
        <taxon>Gammaproteobacteria</taxon>
        <taxon>Oceanospirillales</taxon>
        <taxon>Oceanospirillaceae</taxon>
        <taxon>Oleispira</taxon>
    </lineage>
</organism>